<accession>A0A0K0CX20</accession>
<dbReference type="PANTHER" id="PTHR14374:SF0">
    <property type="entry name" value="TRAFFICKING PROTEIN PARTICLE COMPLEX SUBUNIT 11"/>
    <property type="match status" value="1"/>
</dbReference>
<organism evidence="3 4">
    <name type="scientific">Angiostrongylus cantonensis</name>
    <name type="common">Rat lungworm</name>
    <dbReference type="NCBI Taxonomy" id="6313"/>
    <lineage>
        <taxon>Eukaryota</taxon>
        <taxon>Metazoa</taxon>
        <taxon>Ecdysozoa</taxon>
        <taxon>Nematoda</taxon>
        <taxon>Chromadorea</taxon>
        <taxon>Rhabditida</taxon>
        <taxon>Rhabditina</taxon>
        <taxon>Rhabditomorpha</taxon>
        <taxon>Strongyloidea</taxon>
        <taxon>Metastrongylidae</taxon>
        <taxon>Angiostrongylus</taxon>
    </lineage>
</organism>
<evidence type="ECO:0000313" key="4">
    <source>
        <dbReference type="WBParaSite" id="ACAC_0000206101-mRNA-1"/>
    </source>
</evidence>
<feature type="transmembrane region" description="Helical" evidence="1">
    <location>
        <begin position="718"/>
        <end position="738"/>
    </location>
</feature>
<evidence type="ECO:0000313" key="3">
    <source>
        <dbReference type="Proteomes" id="UP000035642"/>
    </source>
</evidence>
<dbReference type="InterPro" id="IPR021773">
    <property type="entry name" value="TPC11"/>
</dbReference>
<protein>
    <submittedName>
        <fullName evidence="4">Foie-gras_1 domain-containing protein</fullName>
    </submittedName>
</protein>
<keyword evidence="3" id="KW-1185">Reference proteome</keyword>
<reference evidence="3" key="1">
    <citation type="submission" date="2012-09" db="EMBL/GenBank/DDBJ databases">
        <authorList>
            <person name="Martin A.A."/>
        </authorList>
    </citation>
    <scope>NUCLEOTIDE SEQUENCE</scope>
</reference>
<keyword evidence="1" id="KW-0812">Transmembrane</keyword>
<reference evidence="4" key="2">
    <citation type="submission" date="2017-02" db="UniProtKB">
        <authorList>
            <consortium name="WormBaseParasite"/>
        </authorList>
    </citation>
    <scope>IDENTIFICATION</scope>
</reference>
<dbReference type="Proteomes" id="UP000035642">
    <property type="component" value="Unassembled WGS sequence"/>
</dbReference>
<dbReference type="PANTHER" id="PTHR14374">
    <property type="entry name" value="FOIE GRAS"/>
    <property type="match status" value="1"/>
</dbReference>
<name>A0A0K0CX20_ANGCA</name>
<keyword evidence="1" id="KW-1133">Transmembrane helix</keyword>
<evidence type="ECO:0000259" key="2">
    <source>
        <dbReference type="Pfam" id="PF11817"/>
    </source>
</evidence>
<dbReference type="AlphaFoldDB" id="A0A0K0CX20"/>
<dbReference type="WBParaSite" id="ACAC_0000206101-mRNA-1">
    <property type="protein sequence ID" value="ACAC_0000206101-mRNA-1"/>
    <property type="gene ID" value="ACAC_0000206101"/>
</dbReference>
<keyword evidence="1" id="KW-0472">Membrane</keyword>
<dbReference type="STRING" id="6313.A0A0K0CX20"/>
<sequence>MESWDGIDIFEWRTVVGLLNYKCWHFAQLFEQAVVNGLTALATLNPGTHLDLAASLYSAVNKNILSLKNSNPVTKPYPVPDPLDAIHNTIFFGQRPWRIGYSGLAPANVEEDAVTAILHRLVVNYDGVISLLNAAMAQFKKYGCFRMYRKGLIEKGDVYYSSGDLLKALQLWITVVRERVPPTVRQEILRKAASAAYCIASIKDYVWSCVQLMASMPAIEDGFRAVLSSIPPPPPFSQSDMTHEQLTQYRLNWEKVLAERQYFSIQCSQLDLFVKVEASFLEEDIVKQDAKVAVRVSMNSSATNAISLSAVVVECDVERRKRSVVMADTAPLLQSYRKNITLEPQGKTSIIVVFDLSTANILKDQILWISRVCLELGDRHSKMFGQLDFNFDFPPLLTSTHLKSTFGSSALRIVASDGGLIADMSTTKVDCLVAEVAAATIMLKNTSGHRITNVRLDFKRNEQLSTEAVAVLFVDDNDELRSELTVAGPQIAETEELVSIPVRFSAQLVGNIDLELEISYQLPNENVRRTGRIHLFITAREPLTVNSSILSVNGLPLISILNYNDHVIKADISANANIIITRVEWLLADVVSPVGSESCARITEDCLTMGEEISYCCAVTINSAEEDVETPLGRLAVEWKRTDGVSTVRSVVPLCRVPLLQCPISIKGNLLDPRAATVRSPIRVAYSIRNHSKQAIELTTAFDLGDMFMFCGEKRKTFFLLPYAVHSIIVVVMALTAGRLPFPKIALKSPEISDDTLQHTIRSLPANLFVLVDSIITYNWVF</sequence>
<feature type="domain" description="Trafficking protein particle complex subunit 11" evidence="2">
    <location>
        <begin position="25"/>
        <end position="214"/>
    </location>
</feature>
<dbReference type="Pfam" id="PF11817">
    <property type="entry name" value="Foie-gras_1"/>
    <property type="match status" value="1"/>
</dbReference>
<proteinExistence type="predicted"/>
<dbReference type="GO" id="GO:0005737">
    <property type="term" value="C:cytoplasm"/>
    <property type="evidence" value="ECO:0007669"/>
    <property type="project" value="TreeGrafter"/>
</dbReference>
<evidence type="ECO:0000256" key="1">
    <source>
        <dbReference type="SAM" id="Phobius"/>
    </source>
</evidence>